<feature type="region of interest" description="Disordered" evidence="1">
    <location>
        <begin position="70"/>
        <end position="91"/>
    </location>
</feature>
<evidence type="ECO:0000256" key="1">
    <source>
        <dbReference type="SAM" id="MobiDB-lite"/>
    </source>
</evidence>
<proteinExistence type="predicted"/>
<dbReference type="EMBL" id="BSFD01000007">
    <property type="protein sequence ID" value="GLK49315.1"/>
    <property type="molecule type" value="Genomic_DNA"/>
</dbReference>
<evidence type="ECO:0000313" key="2">
    <source>
        <dbReference type="EMBL" id="GLK49315.1"/>
    </source>
</evidence>
<reference evidence="2" key="1">
    <citation type="journal article" date="2014" name="Int. J. Syst. Evol. Microbiol.">
        <title>Complete genome of a new Firmicutes species belonging to the dominant human colonic microbiota ('Ruminococcus bicirculans') reveals two chromosomes and a selective capacity to utilize plant glucans.</title>
        <authorList>
            <consortium name="NISC Comparative Sequencing Program"/>
            <person name="Wegmann U."/>
            <person name="Louis P."/>
            <person name="Goesmann A."/>
            <person name="Henrissat B."/>
            <person name="Duncan S.H."/>
            <person name="Flint H.J."/>
        </authorList>
    </citation>
    <scope>NUCLEOTIDE SEQUENCE</scope>
    <source>
        <strain evidence="2">VKM B-1499</strain>
    </source>
</reference>
<evidence type="ECO:0000313" key="3">
    <source>
        <dbReference type="Proteomes" id="UP001143509"/>
    </source>
</evidence>
<sequence>MNTKLHALTDANGRPISLFMTAGQVSGYAGAAAILDSLPRAQWLLGDRAMTLIGSGTAFRPRALRLASLAANPTSHNDREAKVGASSDLPG</sequence>
<gene>
    <name evidence="2" type="ORF">GCM10017620_22880</name>
</gene>
<comment type="caution">
    <text evidence="2">The sequence shown here is derived from an EMBL/GenBank/DDBJ whole genome shotgun (WGS) entry which is preliminary data.</text>
</comment>
<accession>A0ABQ5T938</accession>
<organism evidence="2 3">
    <name type="scientific">Brevundimonas intermedia</name>
    <dbReference type="NCBI Taxonomy" id="74315"/>
    <lineage>
        <taxon>Bacteria</taxon>
        <taxon>Pseudomonadati</taxon>
        <taxon>Pseudomonadota</taxon>
        <taxon>Alphaproteobacteria</taxon>
        <taxon>Caulobacterales</taxon>
        <taxon>Caulobacteraceae</taxon>
        <taxon>Brevundimonas</taxon>
    </lineage>
</organism>
<evidence type="ECO:0008006" key="4">
    <source>
        <dbReference type="Google" id="ProtNLM"/>
    </source>
</evidence>
<protein>
    <recommendedName>
        <fullName evidence="4">Transposase IS4-like domain-containing protein</fullName>
    </recommendedName>
</protein>
<keyword evidence="3" id="KW-1185">Reference proteome</keyword>
<name>A0ABQ5T938_9CAUL</name>
<dbReference type="Proteomes" id="UP001143509">
    <property type="component" value="Unassembled WGS sequence"/>
</dbReference>
<reference evidence="2" key="2">
    <citation type="submission" date="2023-01" db="EMBL/GenBank/DDBJ databases">
        <authorList>
            <person name="Sun Q."/>
            <person name="Evtushenko L."/>
        </authorList>
    </citation>
    <scope>NUCLEOTIDE SEQUENCE</scope>
    <source>
        <strain evidence="2">VKM B-1499</strain>
    </source>
</reference>